<keyword evidence="2" id="KW-1185">Reference proteome</keyword>
<gene>
    <name evidence="1" type="ORF">M438DRAFT_335424</name>
</gene>
<proteinExistence type="predicted"/>
<protein>
    <submittedName>
        <fullName evidence="1">Uncharacterized protein</fullName>
    </submittedName>
</protein>
<dbReference type="GeneID" id="40746111"/>
<dbReference type="RefSeq" id="XP_029760849.1">
    <property type="nucleotide sequence ID" value="XM_029903805.1"/>
</dbReference>
<dbReference type="Proteomes" id="UP000030706">
    <property type="component" value="Unassembled WGS sequence"/>
</dbReference>
<name>A0A074XRQ5_AURPU</name>
<reference evidence="1 2" key="1">
    <citation type="journal article" date="2014" name="BMC Genomics">
        <title>Genome sequencing of four Aureobasidium pullulans varieties: biotechnological potential, stress tolerance, and description of new species.</title>
        <authorList>
            <person name="Gostin Ar C."/>
            <person name="Ohm R.A."/>
            <person name="Kogej T."/>
            <person name="Sonjak S."/>
            <person name="Turk M."/>
            <person name="Zajc J."/>
            <person name="Zalar P."/>
            <person name="Grube M."/>
            <person name="Sun H."/>
            <person name="Han J."/>
            <person name="Sharma A."/>
            <person name="Chiniquy J."/>
            <person name="Ngan C.Y."/>
            <person name="Lipzen A."/>
            <person name="Barry K."/>
            <person name="Grigoriev I.V."/>
            <person name="Gunde-Cimerman N."/>
        </authorList>
    </citation>
    <scope>NUCLEOTIDE SEQUENCE [LARGE SCALE GENOMIC DNA]</scope>
    <source>
        <strain evidence="1 2">EXF-150</strain>
    </source>
</reference>
<sequence>MDICRQITKHVAARVSTLSLVLAPTTNPRLISTYPPLDRSTEDSEPRLMSPTASAMWHRRRYANDPAWREEKIERIILREKLRIKEDPIFRAKKQAQSAAFYAEKLEKAPYFKVLRDIRNWIDSFPAIREQLHWQYHDLAWSPQKVSHRCASCNHKRTRGQKLWLRRRTCDSDTEQFDCWACFTSDPQRALPEGFKDITTIEQLRARKKQLFGVTVHTRSSSSRIASLSDSP</sequence>
<accession>A0A074XRQ5</accession>
<evidence type="ECO:0000313" key="2">
    <source>
        <dbReference type="Proteomes" id="UP000030706"/>
    </source>
</evidence>
<dbReference type="AlphaFoldDB" id="A0A074XRQ5"/>
<dbReference type="OrthoDB" id="10565898at2759"/>
<dbReference type="HOGENOM" id="CLU_096851_0_0_1"/>
<organism evidence="1 2">
    <name type="scientific">Aureobasidium pullulans EXF-150</name>
    <dbReference type="NCBI Taxonomy" id="1043002"/>
    <lineage>
        <taxon>Eukaryota</taxon>
        <taxon>Fungi</taxon>
        <taxon>Dikarya</taxon>
        <taxon>Ascomycota</taxon>
        <taxon>Pezizomycotina</taxon>
        <taxon>Dothideomycetes</taxon>
        <taxon>Dothideomycetidae</taxon>
        <taxon>Dothideales</taxon>
        <taxon>Saccotheciaceae</taxon>
        <taxon>Aureobasidium</taxon>
    </lineage>
</organism>
<evidence type="ECO:0000313" key="1">
    <source>
        <dbReference type="EMBL" id="KEQ84662.1"/>
    </source>
</evidence>
<dbReference type="EMBL" id="KL584982">
    <property type="protein sequence ID" value="KEQ84662.1"/>
    <property type="molecule type" value="Genomic_DNA"/>
</dbReference>